<comment type="caution">
    <text evidence="1">The sequence shown here is derived from an EMBL/GenBank/DDBJ whole genome shotgun (WGS) entry which is preliminary data.</text>
</comment>
<keyword evidence="2" id="KW-1185">Reference proteome</keyword>
<accession>A0AAV7R2F2</accession>
<dbReference type="EMBL" id="JANPWB010000010">
    <property type="protein sequence ID" value="KAJ1144913.1"/>
    <property type="molecule type" value="Genomic_DNA"/>
</dbReference>
<name>A0AAV7R2F2_PLEWA</name>
<sequence length="120" mass="13034">MLITSRYVLKSARSKRLISEAQGRSWDLQGSQGARAPRAPGAIAVAVGDVAATHCSIPQHLCPLPYLFGTHLGPDIAAKTAAMRKQEAKEATAQEGRVCVRVCVRTRWDQLQRGASRPTR</sequence>
<dbReference type="Proteomes" id="UP001066276">
    <property type="component" value="Chromosome 6"/>
</dbReference>
<evidence type="ECO:0000313" key="2">
    <source>
        <dbReference type="Proteomes" id="UP001066276"/>
    </source>
</evidence>
<gene>
    <name evidence="1" type="ORF">NDU88_011207</name>
</gene>
<dbReference type="AlphaFoldDB" id="A0AAV7R2F2"/>
<evidence type="ECO:0000313" key="1">
    <source>
        <dbReference type="EMBL" id="KAJ1144913.1"/>
    </source>
</evidence>
<protein>
    <submittedName>
        <fullName evidence="1">Uncharacterized protein</fullName>
    </submittedName>
</protein>
<organism evidence="1 2">
    <name type="scientific">Pleurodeles waltl</name>
    <name type="common">Iberian ribbed newt</name>
    <dbReference type="NCBI Taxonomy" id="8319"/>
    <lineage>
        <taxon>Eukaryota</taxon>
        <taxon>Metazoa</taxon>
        <taxon>Chordata</taxon>
        <taxon>Craniata</taxon>
        <taxon>Vertebrata</taxon>
        <taxon>Euteleostomi</taxon>
        <taxon>Amphibia</taxon>
        <taxon>Batrachia</taxon>
        <taxon>Caudata</taxon>
        <taxon>Salamandroidea</taxon>
        <taxon>Salamandridae</taxon>
        <taxon>Pleurodelinae</taxon>
        <taxon>Pleurodeles</taxon>
    </lineage>
</organism>
<reference evidence="1" key="1">
    <citation type="journal article" date="2022" name="bioRxiv">
        <title>Sequencing and chromosome-scale assembly of the giantPleurodeles waltlgenome.</title>
        <authorList>
            <person name="Brown T."/>
            <person name="Elewa A."/>
            <person name="Iarovenko S."/>
            <person name="Subramanian E."/>
            <person name="Araus A.J."/>
            <person name="Petzold A."/>
            <person name="Susuki M."/>
            <person name="Suzuki K.-i.T."/>
            <person name="Hayashi T."/>
            <person name="Toyoda A."/>
            <person name="Oliveira C."/>
            <person name="Osipova E."/>
            <person name="Leigh N.D."/>
            <person name="Simon A."/>
            <person name="Yun M.H."/>
        </authorList>
    </citation>
    <scope>NUCLEOTIDE SEQUENCE</scope>
    <source>
        <strain evidence="1">20211129_DDA</strain>
        <tissue evidence="1">Liver</tissue>
    </source>
</reference>
<proteinExistence type="predicted"/>